<dbReference type="GO" id="GO:0005524">
    <property type="term" value="F:ATP binding"/>
    <property type="evidence" value="ECO:0007669"/>
    <property type="project" value="UniProtKB-KW"/>
</dbReference>
<evidence type="ECO:0000313" key="10">
    <source>
        <dbReference type="EMBL" id="KAL3271023.1"/>
    </source>
</evidence>
<dbReference type="InterPro" id="IPR039421">
    <property type="entry name" value="Type_1_exporter"/>
</dbReference>
<dbReference type="InterPro" id="IPR017871">
    <property type="entry name" value="ABC_transporter-like_CS"/>
</dbReference>
<gene>
    <name evidence="10" type="ORF">HHI36_021523</name>
</gene>
<keyword evidence="4" id="KW-0547">Nucleotide-binding</keyword>
<dbReference type="GO" id="GO:0016020">
    <property type="term" value="C:membrane"/>
    <property type="evidence" value="ECO:0007669"/>
    <property type="project" value="UniProtKB-SubCell"/>
</dbReference>
<dbReference type="EMBL" id="JABFTP020000042">
    <property type="protein sequence ID" value="KAL3271023.1"/>
    <property type="molecule type" value="Genomic_DNA"/>
</dbReference>
<name>A0ABD2MX30_9CUCU</name>
<evidence type="ECO:0000313" key="11">
    <source>
        <dbReference type="Proteomes" id="UP001516400"/>
    </source>
</evidence>
<feature type="domain" description="ABC transporter" evidence="9">
    <location>
        <begin position="33"/>
        <end position="267"/>
    </location>
</feature>
<keyword evidence="3" id="KW-0812">Transmembrane</keyword>
<keyword evidence="11" id="KW-1185">Reference proteome</keyword>
<keyword evidence="5" id="KW-0067">ATP-binding</keyword>
<dbReference type="Proteomes" id="UP001516400">
    <property type="component" value="Unassembled WGS sequence"/>
</dbReference>
<evidence type="ECO:0000256" key="3">
    <source>
        <dbReference type="ARBA" id="ARBA00022692"/>
    </source>
</evidence>
<comment type="caution">
    <text evidence="10">The sequence shown here is derived from an EMBL/GenBank/DDBJ whole genome shotgun (WGS) entry which is preliminary data.</text>
</comment>
<dbReference type="CDD" id="cd03253">
    <property type="entry name" value="ABCC_ATM1_transporter"/>
    <property type="match status" value="1"/>
</dbReference>
<comment type="similarity">
    <text evidence="8">Belongs to the ABC transporter superfamily. ABCB family. Heavy Metal importer (TC 3.A.1.210) subfamily.</text>
</comment>
<dbReference type="SMART" id="SM00382">
    <property type="entry name" value="AAA"/>
    <property type="match status" value="1"/>
</dbReference>
<dbReference type="Gene3D" id="3.40.50.300">
    <property type="entry name" value="P-loop containing nucleotide triphosphate hydrolases"/>
    <property type="match status" value="1"/>
</dbReference>
<keyword evidence="6" id="KW-1133">Transmembrane helix</keyword>
<keyword evidence="2" id="KW-0813">Transport</keyword>
<dbReference type="InterPro" id="IPR003593">
    <property type="entry name" value="AAA+_ATPase"/>
</dbReference>
<evidence type="ECO:0000256" key="6">
    <source>
        <dbReference type="ARBA" id="ARBA00022989"/>
    </source>
</evidence>
<keyword evidence="7" id="KW-0472">Membrane</keyword>
<dbReference type="Pfam" id="PF00005">
    <property type="entry name" value="ABC_tran"/>
    <property type="match status" value="1"/>
</dbReference>
<evidence type="ECO:0000256" key="4">
    <source>
        <dbReference type="ARBA" id="ARBA00022741"/>
    </source>
</evidence>
<evidence type="ECO:0000256" key="5">
    <source>
        <dbReference type="ARBA" id="ARBA00022840"/>
    </source>
</evidence>
<dbReference type="Gene3D" id="1.20.1560.10">
    <property type="entry name" value="ABC transporter type 1, transmembrane domain"/>
    <property type="match status" value="1"/>
</dbReference>
<dbReference type="PANTHER" id="PTHR24221">
    <property type="entry name" value="ATP-BINDING CASSETTE SUB-FAMILY B"/>
    <property type="match status" value="1"/>
</dbReference>
<protein>
    <recommendedName>
        <fullName evidence="9">ABC transporter domain-containing protein</fullName>
    </recommendedName>
</protein>
<dbReference type="InterPro" id="IPR036640">
    <property type="entry name" value="ABC1_TM_sf"/>
</dbReference>
<organism evidence="10 11">
    <name type="scientific">Cryptolaemus montrouzieri</name>
    <dbReference type="NCBI Taxonomy" id="559131"/>
    <lineage>
        <taxon>Eukaryota</taxon>
        <taxon>Metazoa</taxon>
        <taxon>Ecdysozoa</taxon>
        <taxon>Arthropoda</taxon>
        <taxon>Hexapoda</taxon>
        <taxon>Insecta</taxon>
        <taxon>Pterygota</taxon>
        <taxon>Neoptera</taxon>
        <taxon>Endopterygota</taxon>
        <taxon>Coleoptera</taxon>
        <taxon>Polyphaga</taxon>
        <taxon>Cucujiformia</taxon>
        <taxon>Coccinelloidea</taxon>
        <taxon>Coccinellidae</taxon>
        <taxon>Scymninae</taxon>
        <taxon>Scymnini</taxon>
        <taxon>Cryptolaemus</taxon>
    </lineage>
</organism>
<dbReference type="InterPro" id="IPR003439">
    <property type="entry name" value="ABC_transporter-like_ATP-bd"/>
</dbReference>
<dbReference type="AlphaFoldDB" id="A0ABD2MX30"/>
<evidence type="ECO:0000256" key="2">
    <source>
        <dbReference type="ARBA" id="ARBA00022448"/>
    </source>
</evidence>
<dbReference type="PROSITE" id="PS50893">
    <property type="entry name" value="ABC_TRANSPORTER_2"/>
    <property type="match status" value="1"/>
</dbReference>
<dbReference type="InterPro" id="IPR027417">
    <property type="entry name" value="P-loop_NTPase"/>
</dbReference>
<evidence type="ECO:0000256" key="1">
    <source>
        <dbReference type="ARBA" id="ARBA00004141"/>
    </source>
</evidence>
<reference evidence="10 11" key="1">
    <citation type="journal article" date="2021" name="BMC Biol.">
        <title>Horizontally acquired antibacterial genes associated with adaptive radiation of ladybird beetles.</title>
        <authorList>
            <person name="Li H.S."/>
            <person name="Tang X.F."/>
            <person name="Huang Y.H."/>
            <person name="Xu Z.Y."/>
            <person name="Chen M.L."/>
            <person name="Du X.Y."/>
            <person name="Qiu B.Y."/>
            <person name="Chen P.T."/>
            <person name="Zhang W."/>
            <person name="Slipinski A."/>
            <person name="Escalona H.E."/>
            <person name="Waterhouse R.M."/>
            <person name="Zwick A."/>
            <person name="Pang H."/>
        </authorList>
    </citation>
    <scope>NUCLEOTIDE SEQUENCE [LARGE SCALE GENOMIC DNA]</scope>
    <source>
        <strain evidence="10">SYSU2018</strain>
    </source>
</reference>
<dbReference type="PROSITE" id="PS00211">
    <property type="entry name" value="ABC_TRANSPORTER_1"/>
    <property type="match status" value="1"/>
</dbReference>
<sequence>MMDMEQLYDLLKEEVEVDDAPNATELEINNASIDFKNVFFEYLPNQPILKNITFTVHGGETTAIVGPSGSGKTTITRLLFRFYDVSSGSILIDGQNIKDVTQKSLRKAIGVVPQDTVLFNNTLRYNINYGRQSADEEQIIEAAEGADIHKNIISFKDGYDTEVGERGLKLSGGEKQRIAIARTILKAPRIVLLDEATSSLDTKTERNIQESLNKLCSNRTTVIIAHRLSTVIHAEQILVLKEGVIVERGRHDDLLKLDGLYASMWQLQMNSISGNNELKFTK</sequence>
<dbReference type="FunFam" id="3.40.50.300:FF:000186">
    <property type="entry name" value="ATP-binding cassette sub-family B member 7, mitochondrial"/>
    <property type="match status" value="1"/>
</dbReference>
<evidence type="ECO:0000259" key="9">
    <source>
        <dbReference type="PROSITE" id="PS50893"/>
    </source>
</evidence>
<comment type="subcellular location">
    <subcellularLocation>
        <location evidence="1">Membrane</location>
        <topology evidence="1">Multi-pass membrane protein</topology>
    </subcellularLocation>
</comment>
<evidence type="ECO:0000256" key="8">
    <source>
        <dbReference type="ARBA" id="ARBA00024363"/>
    </source>
</evidence>
<dbReference type="SUPFAM" id="SSF52540">
    <property type="entry name" value="P-loop containing nucleoside triphosphate hydrolases"/>
    <property type="match status" value="1"/>
</dbReference>
<dbReference type="PANTHER" id="PTHR24221:SF654">
    <property type="entry name" value="ATP-BINDING CASSETTE SUB-FAMILY B MEMBER 6"/>
    <property type="match status" value="1"/>
</dbReference>
<proteinExistence type="inferred from homology"/>
<accession>A0ABD2MX30</accession>
<evidence type="ECO:0000256" key="7">
    <source>
        <dbReference type="ARBA" id="ARBA00023136"/>
    </source>
</evidence>